<feature type="chain" id="PRO_5043733405" evidence="2">
    <location>
        <begin position="26"/>
        <end position="1111"/>
    </location>
</feature>
<proteinExistence type="predicted"/>
<dbReference type="SUPFAM" id="SSF55486">
    <property type="entry name" value="Metalloproteases ('zincins'), catalytic domain"/>
    <property type="match status" value="1"/>
</dbReference>
<sequence length="1111" mass="118145">MSVLRARLLWAVFVGGMFAAAAVSADDWQELEAAAKKSVARPAALQSLPVEALQVFQRAGADKSSSAQILNIALQDGRRLTARSRSGSAKSGDGARSWGGVMDGADSRYQAVVTIGKEASFASLLSPQGRFEWMAQGDKGWLIDLGHPSFREPGFADDFMHDAMAHGHGQNEAGARLDRSPRSISRVGGKASTVIDVLFLYTQGFADRYPGSVAHTRIEHLMAVSNQGLANSRVDLALRLVGAEQVAYNDTDDNGIALENLRAAQSVSANVAGLQGVGERRNALGADLVILIRPHDIEVRGSCGIAFLFENRSDQGVNIVSDGFSGWSACPTSTFLHEVGHNLGAEHQNGANSPQAGFGTAYIAPSRFNTMMSSFGTGNPNRFLRLNTFSNPQIRCGGEACGVAGVADNARRVSNNMAAVAAYRAAVSAAPAPDFAAIDDDTDGDGLNDSEDAFPFDARWQTDRDRDGVADPVDAFPGDPNEFSDLDGDGIGDFQDSDRDGDGVVNVLDALPDDATDAVDSDQDRVGDSQDAFPFDRRESGDRDQDGIGDIADSDADGDGVNDLSDSAMDLLVVSAGNDRILRFEGDSGMFANIEVIGDFQPVAFGEYGRLIWDAPRKSLLALAEAGVMRYQRAPISQAQQLLYPSLSAGSPSLTGAFPSGFARDAQDRLYVSVTSNADLSRYDVIAGFALPAGQLNRPQLFAQPTRDVARTPDGRLWTLLRDGTLVEVNAENGSLGLQLPGTSVFNVPDAVDISAMIAGPDGALWFADRAGSRIWRLQPASGARASIVVAAGAGGLRQPGGLAFGPDGRLYVASTGSNQILRFDASAGQLIDVFSRVAPGVMLEPRALAFAPSIRDRYPRDAARQVRPVLGGWWNPQRSGHGLEVARVGDVLAVTWYTYSDDGKPTWYLAAAPFSGSVWQGELRSYRWDGSVATSEVVGSVQLSFSSDRAAEFSWSLPDSSGTERMQPLIVGNSSETQAPTAAWYPPTESGWGISFARQGEIGYALLFFYDSAGAPTWGLAAGAFDPQRMEFDLLQTFGPTRCPGCPGVEDPDNETIGSFRFDLQGSSQGRVSVSASAPGIDWQRSESEFVPLSDSPTDAAGRPRAFDGQ</sequence>
<gene>
    <name evidence="3" type="ORF">IFO71_04695</name>
</gene>
<dbReference type="SUPFAM" id="SSF63829">
    <property type="entry name" value="Calcium-dependent phosphotriesterase"/>
    <property type="match status" value="1"/>
</dbReference>
<evidence type="ECO:0000256" key="1">
    <source>
        <dbReference type="SAM" id="MobiDB-lite"/>
    </source>
</evidence>
<feature type="region of interest" description="Disordered" evidence="1">
    <location>
        <begin position="1068"/>
        <end position="1111"/>
    </location>
</feature>
<dbReference type="GO" id="GO:0008237">
    <property type="term" value="F:metallopeptidase activity"/>
    <property type="evidence" value="ECO:0007669"/>
    <property type="project" value="InterPro"/>
</dbReference>
<accession>A0AAW3ZHL8</accession>
<keyword evidence="2" id="KW-0732">Signal</keyword>
<dbReference type="Gene3D" id="2.120.10.30">
    <property type="entry name" value="TolB, C-terminal domain"/>
    <property type="match status" value="1"/>
</dbReference>
<dbReference type="Proteomes" id="UP000613768">
    <property type="component" value="Unassembled WGS sequence"/>
</dbReference>
<dbReference type="PANTHER" id="PTHR10199:SF119">
    <property type="entry name" value="RE20510P"/>
    <property type="match status" value="1"/>
</dbReference>
<dbReference type="AlphaFoldDB" id="A0AAW3ZHL8"/>
<dbReference type="Pfam" id="PF13583">
    <property type="entry name" value="Reprolysin_4"/>
    <property type="match status" value="1"/>
</dbReference>
<dbReference type="RefSeq" id="WP_192028381.1">
    <property type="nucleotide sequence ID" value="NZ_JACYTR010000006.1"/>
</dbReference>
<feature type="compositionally biased region" description="Acidic residues" evidence="1">
    <location>
        <begin position="437"/>
        <end position="454"/>
    </location>
</feature>
<protein>
    <submittedName>
        <fullName evidence="3">Uncharacterized protein</fullName>
    </submittedName>
</protein>
<feature type="compositionally biased region" description="Acidic residues" evidence="1">
    <location>
        <begin position="511"/>
        <end position="521"/>
    </location>
</feature>
<feature type="region of interest" description="Disordered" evidence="1">
    <location>
        <begin position="437"/>
        <end position="560"/>
    </location>
</feature>
<dbReference type="InterPro" id="IPR028974">
    <property type="entry name" value="TSP_type-3_rpt"/>
</dbReference>
<dbReference type="SUPFAM" id="SSF103647">
    <property type="entry name" value="TSP type-3 repeat"/>
    <property type="match status" value="1"/>
</dbReference>
<comment type="caution">
    <text evidence="3">The sequence shown here is derived from an EMBL/GenBank/DDBJ whole genome shotgun (WGS) entry which is preliminary data.</text>
</comment>
<dbReference type="InterPro" id="IPR024079">
    <property type="entry name" value="MetalloPept_cat_dom_sf"/>
</dbReference>
<reference evidence="3 4" key="1">
    <citation type="submission" date="2020-09" db="EMBL/GenBank/DDBJ databases">
        <title>Pseudoxanthomonas sp. CAU 1598 isolated from sand of Yaerae Beach.</title>
        <authorList>
            <person name="Kim W."/>
        </authorList>
    </citation>
    <scope>NUCLEOTIDE SEQUENCE [LARGE SCALE GENOMIC DNA]</scope>
    <source>
        <strain evidence="3 4">CAU 1598</strain>
    </source>
</reference>
<organism evidence="3 4">
    <name type="scientific">Pseudomarimonas arenosa</name>
    <dbReference type="NCBI Taxonomy" id="2774145"/>
    <lineage>
        <taxon>Bacteria</taxon>
        <taxon>Pseudomonadati</taxon>
        <taxon>Pseudomonadota</taxon>
        <taxon>Gammaproteobacteria</taxon>
        <taxon>Lysobacterales</taxon>
        <taxon>Lysobacteraceae</taxon>
        <taxon>Pseudomarimonas</taxon>
    </lineage>
</organism>
<feature type="compositionally biased region" description="Polar residues" evidence="1">
    <location>
        <begin position="1068"/>
        <end position="1077"/>
    </location>
</feature>
<dbReference type="PANTHER" id="PTHR10199">
    <property type="entry name" value="THROMBOSPONDIN"/>
    <property type="match status" value="1"/>
</dbReference>
<dbReference type="Gene3D" id="3.40.390.10">
    <property type="entry name" value="Collagenase (Catalytic Domain)"/>
    <property type="match status" value="1"/>
</dbReference>
<dbReference type="GO" id="GO:0005509">
    <property type="term" value="F:calcium ion binding"/>
    <property type="evidence" value="ECO:0007669"/>
    <property type="project" value="InterPro"/>
</dbReference>
<name>A0AAW3ZHL8_9GAMM</name>
<feature type="compositionally biased region" description="Basic and acidic residues" evidence="1">
    <location>
        <begin position="522"/>
        <end position="546"/>
    </location>
</feature>
<dbReference type="Gene3D" id="4.10.1080.10">
    <property type="entry name" value="TSP type-3 repeat"/>
    <property type="match status" value="1"/>
</dbReference>
<keyword evidence="4" id="KW-1185">Reference proteome</keyword>
<feature type="compositionally biased region" description="Basic and acidic residues" evidence="1">
    <location>
        <begin position="460"/>
        <end position="469"/>
    </location>
</feature>
<dbReference type="EMBL" id="JACYTR010000006">
    <property type="protein sequence ID" value="MBD8525034.1"/>
    <property type="molecule type" value="Genomic_DNA"/>
</dbReference>
<evidence type="ECO:0000313" key="4">
    <source>
        <dbReference type="Proteomes" id="UP000613768"/>
    </source>
</evidence>
<dbReference type="InterPro" id="IPR011042">
    <property type="entry name" value="6-blade_b-propeller_TolB-like"/>
</dbReference>
<evidence type="ECO:0000256" key="2">
    <source>
        <dbReference type="SAM" id="SignalP"/>
    </source>
</evidence>
<evidence type="ECO:0000313" key="3">
    <source>
        <dbReference type="EMBL" id="MBD8525034.1"/>
    </source>
</evidence>
<feature type="signal peptide" evidence="2">
    <location>
        <begin position="1"/>
        <end position="25"/>
    </location>
</feature>